<sequence>MSIFWQAQQDAGTPSRFTYKAPPIACVGPSQGQFLMGGVSMATHIDAVQRFFDKPLLWATIQFLNPALLGDDMVLEIETVGGGRNVVQAMVTMRRADVVLHRTLAALGQRGDEADRAFVTMPKVARPNDCPEKAPDLYATKENLIGQFERKTAFEDAAAGIEHMWIRADFAPPTDAAYLSLVSDFFLGAHERTRRGTSLDNTFRLINTRPTEWVLAVTHMSSFTRGAAQGNMHLFAQDGTLLAASSQTGLLSRPLE</sequence>
<dbReference type="InterPro" id="IPR049450">
    <property type="entry name" value="ACOT8-like_C"/>
</dbReference>
<gene>
    <name evidence="3" type="ORF">ISQ19_03500</name>
</gene>
<dbReference type="Pfam" id="PF13622">
    <property type="entry name" value="4HBT_3"/>
    <property type="match status" value="1"/>
</dbReference>
<dbReference type="InterPro" id="IPR029069">
    <property type="entry name" value="HotDog_dom_sf"/>
</dbReference>
<evidence type="ECO:0000259" key="1">
    <source>
        <dbReference type="Pfam" id="PF13622"/>
    </source>
</evidence>
<dbReference type="SUPFAM" id="SSF54637">
    <property type="entry name" value="Thioesterase/thiol ester dehydrase-isomerase"/>
    <property type="match status" value="2"/>
</dbReference>
<dbReference type="InterPro" id="IPR042171">
    <property type="entry name" value="Acyl-CoA_hotdog"/>
</dbReference>
<dbReference type="Gene3D" id="2.40.160.210">
    <property type="entry name" value="Acyl-CoA thioesterase, double hotdog domain"/>
    <property type="match status" value="1"/>
</dbReference>
<comment type="caution">
    <text evidence="3">The sequence shown here is derived from an EMBL/GenBank/DDBJ whole genome shotgun (WGS) entry which is preliminary data.</text>
</comment>
<dbReference type="AlphaFoldDB" id="A0A937L3N1"/>
<evidence type="ECO:0000313" key="4">
    <source>
        <dbReference type="Proteomes" id="UP000785783"/>
    </source>
</evidence>
<protein>
    <submittedName>
        <fullName evidence="3">Thioesterase family protein</fullName>
    </submittedName>
</protein>
<feature type="domain" description="Acyl-CoA thioesterase-like N-terminal HotDog" evidence="1">
    <location>
        <begin position="30"/>
        <end position="103"/>
    </location>
</feature>
<evidence type="ECO:0000259" key="2">
    <source>
        <dbReference type="Pfam" id="PF20789"/>
    </source>
</evidence>
<dbReference type="Pfam" id="PF20789">
    <property type="entry name" value="4HBT_3C"/>
    <property type="match status" value="1"/>
</dbReference>
<dbReference type="EMBL" id="JADHOK010000033">
    <property type="protein sequence ID" value="MBL6761744.1"/>
    <property type="molecule type" value="Genomic_DNA"/>
</dbReference>
<dbReference type="Proteomes" id="UP000785783">
    <property type="component" value="Unassembled WGS sequence"/>
</dbReference>
<evidence type="ECO:0000313" key="3">
    <source>
        <dbReference type="EMBL" id="MBL6761744.1"/>
    </source>
</evidence>
<reference evidence="3" key="1">
    <citation type="submission" date="2020-10" db="EMBL/GenBank/DDBJ databases">
        <title>Microbiome of the Black Sea water column analyzed by genome centric metagenomics.</title>
        <authorList>
            <person name="Cabello-Yeves P.J."/>
            <person name="Callieri C."/>
            <person name="Picazo A."/>
            <person name="Mehrshad M."/>
            <person name="Haro-Moreno J.M."/>
            <person name="Roda-Garcia J."/>
            <person name="Dzembekova N."/>
            <person name="Slabakova V."/>
            <person name="Slabakova N."/>
            <person name="Moncheva S."/>
            <person name="Rodriguez-Valera F."/>
        </authorList>
    </citation>
    <scope>NUCLEOTIDE SEQUENCE</scope>
    <source>
        <strain evidence="3">BS307-5m-G5</strain>
    </source>
</reference>
<accession>A0A937L3N1</accession>
<name>A0A937L3N1_9PROT</name>
<dbReference type="InterPro" id="IPR049449">
    <property type="entry name" value="TesB_ACOT8-like_N"/>
</dbReference>
<feature type="domain" description="Acyl-CoA thioesterase-like C-terminal" evidence="2">
    <location>
        <begin position="129"/>
        <end position="250"/>
    </location>
</feature>
<organism evidence="3 4">
    <name type="scientific">PS1 clade bacterium</name>
    <dbReference type="NCBI Taxonomy" id="2175152"/>
    <lineage>
        <taxon>Bacteria</taxon>
        <taxon>Pseudomonadati</taxon>
        <taxon>Pseudomonadota</taxon>
        <taxon>Alphaproteobacteria</taxon>
        <taxon>PS1 clade</taxon>
    </lineage>
</organism>
<proteinExistence type="predicted"/>